<name>A0A9P6WGB7_9ASCO</name>
<dbReference type="AlphaFoldDB" id="A0A9P6WGB7"/>
<accession>A0A9P6WGB7</accession>
<feature type="non-terminal residue" evidence="2">
    <location>
        <position position="95"/>
    </location>
</feature>
<keyword evidence="3" id="KW-1185">Reference proteome</keyword>
<reference evidence="2" key="1">
    <citation type="submission" date="2020-11" db="EMBL/GenBank/DDBJ databases">
        <title>Kefir isolates.</title>
        <authorList>
            <person name="Marcisauskas S."/>
            <person name="Kim Y."/>
            <person name="Blasche S."/>
        </authorList>
    </citation>
    <scope>NUCLEOTIDE SEQUENCE</scope>
    <source>
        <strain evidence="2">Olga-1</strain>
    </source>
</reference>
<sequence>CFESSAISGLTYDNTYTYQSSGYCEGKCQGNYVIALTGGDQCYCGSNLDQSAQVDSSNCELPCSGYPSDICGGDGYYMVYIDDSITPSSIVSSSS</sequence>
<dbReference type="Pfam" id="PF01822">
    <property type="entry name" value="WSC"/>
    <property type="match status" value="1"/>
</dbReference>
<feature type="domain" description="WSC" evidence="1">
    <location>
        <begin position="1"/>
        <end position="83"/>
    </location>
</feature>
<protein>
    <recommendedName>
        <fullName evidence="1">WSC domain-containing protein</fullName>
    </recommendedName>
</protein>
<gene>
    <name evidence="2" type="ORF">C6P40_004933</name>
</gene>
<dbReference type="EMBL" id="PUHW01000768">
    <property type="protein sequence ID" value="KAG0685061.1"/>
    <property type="molecule type" value="Genomic_DNA"/>
</dbReference>
<dbReference type="InterPro" id="IPR002889">
    <property type="entry name" value="WSC_carb-bd"/>
</dbReference>
<proteinExistence type="predicted"/>
<feature type="non-terminal residue" evidence="2">
    <location>
        <position position="1"/>
    </location>
</feature>
<dbReference type="PROSITE" id="PS51212">
    <property type="entry name" value="WSC"/>
    <property type="match status" value="1"/>
</dbReference>
<dbReference type="SMART" id="SM00321">
    <property type="entry name" value="WSC"/>
    <property type="match status" value="1"/>
</dbReference>
<organism evidence="2 3">
    <name type="scientific">Pichia californica</name>
    <dbReference type="NCBI Taxonomy" id="460514"/>
    <lineage>
        <taxon>Eukaryota</taxon>
        <taxon>Fungi</taxon>
        <taxon>Dikarya</taxon>
        <taxon>Ascomycota</taxon>
        <taxon>Saccharomycotina</taxon>
        <taxon>Pichiomycetes</taxon>
        <taxon>Pichiales</taxon>
        <taxon>Pichiaceae</taxon>
        <taxon>Pichia</taxon>
    </lineage>
</organism>
<comment type="caution">
    <text evidence="2">The sequence shown here is derived from an EMBL/GenBank/DDBJ whole genome shotgun (WGS) entry which is preliminary data.</text>
</comment>
<evidence type="ECO:0000313" key="3">
    <source>
        <dbReference type="Proteomes" id="UP000697127"/>
    </source>
</evidence>
<evidence type="ECO:0000259" key="1">
    <source>
        <dbReference type="PROSITE" id="PS51212"/>
    </source>
</evidence>
<dbReference type="Proteomes" id="UP000697127">
    <property type="component" value="Unassembled WGS sequence"/>
</dbReference>
<evidence type="ECO:0000313" key="2">
    <source>
        <dbReference type="EMBL" id="KAG0685061.1"/>
    </source>
</evidence>